<accession>A0A9P4K9G2</accession>
<proteinExistence type="predicted"/>
<sequence length="133" mass="14012">MHRPLPCRAQSAACSERRRLGHAASSRRPGYSQIERAPRACMAARWLFSSLSPSIVSCDPLAPRSGETVEDDLHTHASKCSDSDRLHGSPAIFAPDTTAATYILTATAAGQAPEPCPAGALSALTPLTLTLSD</sequence>
<organism evidence="1 2">
    <name type="scientific">Lojkania enalia</name>
    <dbReference type="NCBI Taxonomy" id="147567"/>
    <lineage>
        <taxon>Eukaryota</taxon>
        <taxon>Fungi</taxon>
        <taxon>Dikarya</taxon>
        <taxon>Ascomycota</taxon>
        <taxon>Pezizomycotina</taxon>
        <taxon>Dothideomycetes</taxon>
        <taxon>Pleosporomycetidae</taxon>
        <taxon>Pleosporales</taxon>
        <taxon>Pleosporales incertae sedis</taxon>
        <taxon>Lojkania</taxon>
    </lineage>
</organism>
<dbReference type="AlphaFoldDB" id="A0A9P4K9G2"/>
<gene>
    <name evidence="1" type="ORF">CC78DRAFT_229104</name>
</gene>
<dbReference type="Proteomes" id="UP000800093">
    <property type="component" value="Unassembled WGS sequence"/>
</dbReference>
<evidence type="ECO:0000313" key="2">
    <source>
        <dbReference type="Proteomes" id="UP000800093"/>
    </source>
</evidence>
<reference evidence="2" key="1">
    <citation type="journal article" date="2020" name="Stud. Mycol.">
        <title>101 Dothideomycetes genomes: A test case for predicting lifestyles and emergence of pathogens.</title>
        <authorList>
            <person name="Haridas S."/>
            <person name="Albert R."/>
            <person name="Binder M."/>
            <person name="Bloem J."/>
            <person name="LaButti K."/>
            <person name="Salamov A."/>
            <person name="Andreopoulos B."/>
            <person name="Baker S."/>
            <person name="Barry K."/>
            <person name="Bills G."/>
            <person name="Bluhm B."/>
            <person name="Cannon C."/>
            <person name="Castanera R."/>
            <person name="Culley D."/>
            <person name="Daum C."/>
            <person name="Ezra D."/>
            <person name="Gonzalez J."/>
            <person name="Henrissat B."/>
            <person name="Kuo A."/>
            <person name="Liang C."/>
            <person name="Lipzen A."/>
            <person name="Lutzoni F."/>
            <person name="Magnuson J."/>
            <person name="Mondo S."/>
            <person name="Nolan M."/>
            <person name="Ohm R."/>
            <person name="Pangilinan J."/>
            <person name="Park H.-J."/>
            <person name="Ramirez L."/>
            <person name="Alfaro M."/>
            <person name="Sun H."/>
            <person name="Tritt A."/>
            <person name="Yoshinaga Y."/>
            <person name="Zwiers L.-H."/>
            <person name="Turgeon B."/>
            <person name="Goodwin S."/>
            <person name="Spatafora J."/>
            <person name="Crous P."/>
            <person name="Grigoriev I."/>
        </authorList>
    </citation>
    <scope>NUCLEOTIDE SEQUENCE [LARGE SCALE GENOMIC DNA]</scope>
    <source>
        <strain evidence="2">CBS 304.66</strain>
    </source>
</reference>
<name>A0A9P4K9G2_9PLEO</name>
<comment type="caution">
    <text evidence="1">The sequence shown here is derived from an EMBL/GenBank/DDBJ whole genome shotgun (WGS) entry which is preliminary data.</text>
</comment>
<protein>
    <submittedName>
        <fullName evidence="1">Uncharacterized protein</fullName>
    </submittedName>
</protein>
<evidence type="ECO:0000313" key="1">
    <source>
        <dbReference type="EMBL" id="KAF2264533.1"/>
    </source>
</evidence>
<keyword evidence="2" id="KW-1185">Reference proteome</keyword>
<dbReference type="EMBL" id="ML986615">
    <property type="protein sequence ID" value="KAF2264533.1"/>
    <property type="molecule type" value="Genomic_DNA"/>
</dbReference>